<proteinExistence type="predicted"/>
<dbReference type="InParanoid" id="A0A0B2UDQ3"/>
<accession>A0A0B2UDQ3</accession>
<protein>
    <submittedName>
        <fullName evidence="2">Uncharacterized protein</fullName>
    </submittedName>
</protein>
<feature type="transmembrane region" description="Helical" evidence="1">
    <location>
        <begin position="52"/>
        <end position="71"/>
    </location>
</feature>
<sequence length="306" mass="34934">MNQNIQALMSAVLLVAIVCEIFSLSIEGIQSRKQHEESNYCREFLAIRRKEFFFMLTLLILMAIYYLIHIYEARSAINPTINKLVNHARGATLKLFEITIEGIEKSLLFHTIMLFLPVISSKKFKDLGFDEYVFEAVLGSRAYGGILLYPIVFVVTGKTLLGNYIVDVINSSETLLLIILYFALLKKISKICTVLFQRQLLSEPEVEQLILLARIRIGGIIAYLLIKLVMEICKTIETLFARYLTQTHSISFAKTTLFVLLCHFSIKPLIFLNTQAYLAIQSVKDAKKHNVQQYSNIVDITLIPNI</sequence>
<keyword evidence="1" id="KW-0812">Transmembrane</keyword>
<evidence type="ECO:0000313" key="2">
    <source>
        <dbReference type="EMBL" id="KHN69186.1"/>
    </source>
</evidence>
<dbReference type="VEuPathDB" id="MicrosporidiaDB:M896_091140"/>
<dbReference type="EMBL" id="JOKQ01000009">
    <property type="protein sequence ID" value="KHN69186.1"/>
    <property type="molecule type" value="Genomic_DNA"/>
</dbReference>
<feature type="transmembrane region" description="Helical" evidence="1">
    <location>
        <begin position="6"/>
        <end position="26"/>
    </location>
</feature>
<organism evidence="2 3">
    <name type="scientific">Ordospora colligata OC4</name>
    <dbReference type="NCBI Taxonomy" id="1354746"/>
    <lineage>
        <taxon>Eukaryota</taxon>
        <taxon>Fungi</taxon>
        <taxon>Fungi incertae sedis</taxon>
        <taxon>Microsporidia</taxon>
        <taxon>Ordosporidae</taxon>
        <taxon>Ordospora</taxon>
    </lineage>
</organism>
<name>A0A0B2UDQ3_9MICR</name>
<feature type="transmembrane region" description="Helical" evidence="1">
    <location>
        <begin position="132"/>
        <end position="152"/>
    </location>
</feature>
<dbReference type="GeneID" id="26262327"/>
<keyword evidence="3" id="KW-1185">Reference proteome</keyword>
<evidence type="ECO:0000256" key="1">
    <source>
        <dbReference type="SAM" id="Phobius"/>
    </source>
</evidence>
<feature type="transmembrane region" description="Helical" evidence="1">
    <location>
        <begin position="164"/>
        <end position="185"/>
    </location>
</feature>
<dbReference type="Proteomes" id="UP000031056">
    <property type="component" value="Unassembled WGS sequence"/>
</dbReference>
<dbReference type="AlphaFoldDB" id="A0A0B2UDQ3"/>
<reference evidence="2 3" key="1">
    <citation type="journal article" date="2014" name="MBio">
        <title>The Ordospora colligata genome; evolution of extreme reduction in microsporidia and host-to-parasite horizontal gene transfer.</title>
        <authorList>
            <person name="Pombert J.-F."/>
            <person name="Haag K.L."/>
            <person name="Beidas S."/>
            <person name="Ebert D."/>
            <person name="Keeling P.J."/>
        </authorList>
    </citation>
    <scope>NUCLEOTIDE SEQUENCE [LARGE SCALE GENOMIC DNA]</scope>
    <source>
        <strain evidence="2 3">OC4</strain>
    </source>
</reference>
<dbReference type="RefSeq" id="XP_014563228.1">
    <property type="nucleotide sequence ID" value="XM_014707742.1"/>
</dbReference>
<evidence type="ECO:0000313" key="3">
    <source>
        <dbReference type="Proteomes" id="UP000031056"/>
    </source>
</evidence>
<keyword evidence="1" id="KW-0472">Membrane</keyword>
<comment type="caution">
    <text evidence="2">The sequence shown here is derived from an EMBL/GenBank/DDBJ whole genome shotgun (WGS) entry which is preliminary data.</text>
</comment>
<keyword evidence="1" id="KW-1133">Transmembrane helix</keyword>
<dbReference type="HOGENOM" id="CLU_909437_0_0_1"/>
<gene>
    <name evidence="2" type="ORF">M896_091140</name>
</gene>